<keyword evidence="2" id="KW-0812">Transmembrane</keyword>
<accession>A0A5A7SCP8</accession>
<keyword evidence="2" id="KW-1133">Transmembrane helix</keyword>
<evidence type="ECO:0000313" key="4">
    <source>
        <dbReference type="EMBL" id="KAA0023930.1"/>
    </source>
</evidence>
<gene>
    <name evidence="4" type="ORF">FOY51_04940</name>
</gene>
<feature type="transmembrane region" description="Helical" evidence="2">
    <location>
        <begin position="55"/>
        <end position="72"/>
    </location>
</feature>
<feature type="transmembrane region" description="Helical" evidence="2">
    <location>
        <begin position="121"/>
        <end position="141"/>
    </location>
</feature>
<reference evidence="4 5" key="1">
    <citation type="submission" date="2019-07" db="EMBL/GenBank/DDBJ databases">
        <title>Rhodococcus cavernicolus sp. nov., isolated from a cave.</title>
        <authorList>
            <person name="Lee S.D."/>
        </authorList>
    </citation>
    <scope>NUCLEOTIDE SEQUENCE [LARGE SCALE GENOMIC DNA]</scope>
    <source>
        <strain evidence="4 5">C1-24</strain>
    </source>
</reference>
<feature type="compositionally biased region" description="Low complexity" evidence="1">
    <location>
        <begin position="233"/>
        <end position="244"/>
    </location>
</feature>
<feature type="compositionally biased region" description="Low complexity" evidence="1">
    <location>
        <begin position="158"/>
        <end position="195"/>
    </location>
</feature>
<dbReference type="EMBL" id="VLNY01000002">
    <property type="protein sequence ID" value="KAA0023930.1"/>
    <property type="molecule type" value="Genomic_DNA"/>
</dbReference>
<feature type="domain" description="DUF6542" evidence="3">
    <location>
        <begin position="24"/>
        <end position="142"/>
    </location>
</feature>
<dbReference type="RefSeq" id="WP_149429090.1">
    <property type="nucleotide sequence ID" value="NZ_VLNY01000002.1"/>
</dbReference>
<evidence type="ECO:0000256" key="2">
    <source>
        <dbReference type="SAM" id="Phobius"/>
    </source>
</evidence>
<proteinExistence type="predicted"/>
<sequence length="283" mass="30445">MSASQRARAAVPVAQRSVVPTVRGVSAGVAVLIAVGFTLLGLVIDAARGTELTKVFGLFYFLGCLVAVLAVRHKAIFTTMVQPPLILFVAVPLAYQYFTKGGGTSIKDVLLNVAIPLVNRFPWMLVATLTALVIGGARLYLAHHKSGVSSARSRRPRVAPSRGTRGTARPGARSAAPTSRAARSSRAAAPVATATRAEDRFRTPVTPPPATGPRPVAQPQTRSRRTPPPRVTPPRVTRTEPAATDYRPQHTRSAPVLRSRSDVPAHPAPQVRYRRREQPPYDR</sequence>
<dbReference type="OrthoDB" id="5192877at2"/>
<dbReference type="InterPro" id="IPR046672">
    <property type="entry name" value="DUF6542"/>
</dbReference>
<feature type="transmembrane region" description="Helical" evidence="2">
    <location>
        <begin position="79"/>
        <end position="98"/>
    </location>
</feature>
<keyword evidence="2" id="KW-0472">Membrane</keyword>
<evidence type="ECO:0000256" key="1">
    <source>
        <dbReference type="SAM" id="MobiDB-lite"/>
    </source>
</evidence>
<organism evidence="4 5">
    <name type="scientific">Antrihabitans cavernicola</name>
    <dbReference type="NCBI Taxonomy" id="2495913"/>
    <lineage>
        <taxon>Bacteria</taxon>
        <taxon>Bacillati</taxon>
        <taxon>Actinomycetota</taxon>
        <taxon>Actinomycetes</taxon>
        <taxon>Mycobacteriales</taxon>
        <taxon>Nocardiaceae</taxon>
        <taxon>Antrihabitans</taxon>
    </lineage>
</organism>
<dbReference type="AlphaFoldDB" id="A0A5A7SCP8"/>
<name>A0A5A7SCP8_9NOCA</name>
<evidence type="ECO:0000259" key="3">
    <source>
        <dbReference type="Pfam" id="PF20177"/>
    </source>
</evidence>
<comment type="caution">
    <text evidence="4">The sequence shown here is derived from an EMBL/GenBank/DDBJ whole genome shotgun (WGS) entry which is preliminary data.</text>
</comment>
<dbReference type="Pfam" id="PF20177">
    <property type="entry name" value="DUF6542"/>
    <property type="match status" value="1"/>
</dbReference>
<dbReference type="Proteomes" id="UP000322244">
    <property type="component" value="Unassembled WGS sequence"/>
</dbReference>
<feature type="region of interest" description="Disordered" evidence="1">
    <location>
        <begin position="150"/>
        <end position="283"/>
    </location>
</feature>
<keyword evidence="5" id="KW-1185">Reference proteome</keyword>
<feature type="transmembrane region" description="Helical" evidence="2">
    <location>
        <begin position="21"/>
        <end position="43"/>
    </location>
</feature>
<protein>
    <recommendedName>
        <fullName evidence="3">DUF6542 domain-containing protein</fullName>
    </recommendedName>
</protein>
<evidence type="ECO:0000313" key="5">
    <source>
        <dbReference type="Proteomes" id="UP000322244"/>
    </source>
</evidence>